<name>A0A9P1MS09_9PELO</name>
<feature type="transmembrane region" description="Helical" evidence="2">
    <location>
        <begin position="105"/>
        <end position="130"/>
    </location>
</feature>
<dbReference type="EMBL" id="CANHGI010000001">
    <property type="protein sequence ID" value="CAI5437569.1"/>
    <property type="molecule type" value="Genomic_DNA"/>
</dbReference>
<comment type="caution">
    <text evidence="3">The sequence shown here is derived from an EMBL/GenBank/DDBJ whole genome shotgun (WGS) entry which is preliminary data.</text>
</comment>
<proteinExistence type="predicted"/>
<evidence type="ECO:0000313" key="3">
    <source>
        <dbReference type="EMBL" id="CAI5437569.1"/>
    </source>
</evidence>
<feature type="compositionally biased region" description="Basic and acidic residues" evidence="1">
    <location>
        <begin position="24"/>
        <end position="41"/>
    </location>
</feature>
<organism evidence="3 4">
    <name type="scientific">Caenorhabditis angaria</name>
    <dbReference type="NCBI Taxonomy" id="860376"/>
    <lineage>
        <taxon>Eukaryota</taxon>
        <taxon>Metazoa</taxon>
        <taxon>Ecdysozoa</taxon>
        <taxon>Nematoda</taxon>
        <taxon>Chromadorea</taxon>
        <taxon>Rhabditida</taxon>
        <taxon>Rhabditina</taxon>
        <taxon>Rhabditomorpha</taxon>
        <taxon>Rhabditoidea</taxon>
        <taxon>Rhabditidae</taxon>
        <taxon>Peloderinae</taxon>
        <taxon>Caenorhabditis</taxon>
    </lineage>
</organism>
<reference evidence="3" key="1">
    <citation type="submission" date="2022-11" db="EMBL/GenBank/DDBJ databases">
        <authorList>
            <person name="Kikuchi T."/>
        </authorList>
    </citation>
    <scope>NUCLEOTIDE SEQUENCE</scope>
    <source>
        <strain evidence="3">PS1010</strain>
    </source>
</reference>
<gene>
    <name evidence="3" type="ORF">CAMP_LOCUS206</name>
</gene>
<dbReference type="OrthoDB" id="432299at2759"/>
<keyword evidence="2" id="KW-1133">Transmembrane helix</keyword>
<evidence type="ECO:0000256" key="2">
    <source>
        <dbReference type="SAM" id="Phobius"/>
    </source>
</evidence>
<protein>
    <submittedName>
        <fullName evidence="3">Uncharacterized protein</fullName>
    </submittedName>
</protein>
<dbReference type="AlphaFoldDB" id="A0A9P1MS09"/>
<sequence length="319" mass="36016">MAKDKSKSKSKSVMSKQSGLSPPKESEMRPEKEMRKSKTEDVTTGDNDIDKTQWEYSRFKDESKGIITTDPDIIQRENEKVGESTPLLAEKRQIMLVRGEQLKKIPFVTIALLILEILITIAVMICWFGHLNQNETIPITICCANLIIAILAILILLALETTRMHVKKEELNDQGDYRFRIPYEYKYWMCMSHLLRAFLTCANITIAALDDNFDNGVIVVIAVQPLLLILSLAHKPAIGRSEYGININQYHAWVNYESMLKACIVGPFKGDLSKLKPYLPQTTSDDKKFICGPDGFIITAKESLEELGLSSDDVQISQG</sequence>
<keyword evidence="2" id="KW-0812">Transmembrane</keyword>
<keyword evidence="4" id="KW-1185">Reference proteome</keyword>
<evidence type="ECO:0000313" key="4">
    <source>
        <dbReference type="Proteomes" id="UP001152747"/>
    </source>
</evidence>
<keyword evidence="2" id="KW-0472">Membrane</keyword>
<feature type="region of interest" description="Disordered" evidence="1">
    <location>
        <begin position="1"/>
        <end position="48"/>
    </location>
</feature>
<feature type="transmembrane region" description="Helical" evidence="2">
    <location>
        <begin position="136"/>
        <end position="159"/>
    </location>
</feature>
<accession>A0A9P1MS09</accession>
<dbReference type="Proteomes" id="UP001152747">
    <property type="component" value="Unassembled WGS sequence"/>
</dbReference>
<evidence type="ECO:0000256" key="1">
    <source>
        <dbReference type="SAM" id="MobiDB-lite"/>
    </source>
</evidence>